<dbReference type="SUPFAM" id="SSF56712">
    <property type="entry name" value="Prokaryotic type I DNA topoisomerase"/>
    <property type="match status" value="1"/>
</dbReference>
<dbReference type="GO" id="GO:0003917">
    <property type="term" value="F:DNA topoisomerase type I (single strand cut, ATP-independent) activity"/>
    <property type="evidence" value="ECO:0007669"/>
    <property type="project" value="UniProtKB-EC"/>
</dbReference>
<evidence type="ECO:0000256" key="1">
    <source>
        <dbReference type="ARBA" id="ARBA00000213"/>
    </source>
</evidence>
<dbReference type="InterPro" id="IPR023406">
    <property type="entry name" value="Topo_IA_AS"/>
</dbReference>
<dbReference type="InterPro" id="IPR013497">
    <property type="entry name" value="Topo_IA_cen"/>
</dbReference>
<sequence>MGKRLIVAEKPSQAREYANALGVRNRGDGYLENEDYVITWCYGHLLELERPEAYMDLERVGKRWSLNRLPVLPQAAEFRRIIKSGAEKQYQVVLHFLKSSQIQEVICGTDADREGQLLFQEVWEAANCPKPLKRLWISSLTVSAIREGLENLQSAESVAGLAAAGNGRSYADWDFGMNLTEGFTSLFGSYDSSQKKPNVISIGRVQTPTLALIVTREWEIQDFIPQPFFEINAEFAACSGNYHGKWFDPSDEARRLLKLQEAEEILSRIQGKPAYIGKLSQKSVKEPPPLLFDLTSLTVTASKRYGYTAEKVLQIAQSLYEKKGITYPRTDCAYLPKDMIPKLLDHLKAVNHEPYRWLVEEASRLGVPTGKRVINTISAHHAIIPTNEKIPWARLTKDEQNLYDLIIRRFLAVWFPPAIYKQTDVETRIESEYFRTKGKVLVNAGWKVVYGKEDNEEGADESLPPLNQGEEVVIKDLSIEEKSTTPPKRYTQGDLLKAMEGAGRQVDDEILRQQLKGKGLGTVATRPAIIESLLDRGYIFQEQKALKPTTKGIELIKLIKERLSKAQLLISAEMTGQMEFNLAKVEKGELSLEAYMADVEGAIKQIIAELRVFQKTYGKMPLALGPRVTAVTSAKGKTDQLIEPKVKSKPKIASSKQTQSNSESKKSNPLNLGRCPRCGHDVIEGQKGFGCSDWKNGCKFVLWKKQICGKTITSNQVKSLLKKGRTPLIKGFKSSTGKKFSAFLVWENSVEGKLKFEFEGAK</sequence>
<evidence type="ECO:0000256" key="5">
    <source>
        <dbReference type="ARBA" id="ARBA00022842"/>
    </source>
</evidence>
<dbReference type="Gene3D" id="3.40.50.140">
    <property type="match status" value="1"/>
</dbReference>
<dbReference type="GO" id="GO:0006265">
    <property type="term" value="P:DNA topological change"/>
    <property type="evidence" value="ECO:0007669"/>
    <property type="project" value="InterPro"/>
</dbReference>
<dbReference type="PROSITE" id="PS00396">
    <property type="entry name" value="TOPO_IA_1"/>
    <property type="match status" value="1"/>
</dbReference>
<dbReference type="Pfam" id="PF01131">
    <property type="entry name" value="Topoisom_bac"/>
    <property type="match status" value="1"/>
</dbReference>
<evidence type="ECO:0000256" key="13">
    <source>
        <dbReference type="SAM" id="MobiDB-lite"/>
    </source>
</evidence>
<gene>
    <name evidence="16" type="ordered locus">Desaci_2291</name>
</gene>
<dbReference type="CDD" id="cd03362">
    <property type="entry name" value="TOPRIM_TopoIA_TopoIII"/>
    <property type="match status" value="1"/>
</dbReference>
<dbReference type="InterPro" id="IPR013824">
    <property type="entry name" value="Topo_IA_cen_sub1"/>
</dbReference>
<dbReference type="eggNOG" id="COG0550">
    <property type="taxonomic scope" value="Bacteria"/>
</dbReference>
<name>I4D622_DESAJ</name>
<accession>I4D622</accession>
<dbReference type="NCBIfam" id="NF005829">
    <property type="entry name" value="PRK07726.1"/>
    <property type="match status" value="1"/>
</dbReference>
<dbReference type="KEGG" id="dai:Desaci_2291"/>
<keyword evidence="7" id="KW-0238">DNA-binding</keyword>
<dbReference type="GO" id="GO:0006310">
    <property type="term" value="P:DNA recombination"/>
    <property type="evidence" value="ECO:0007669"/>
    <property type="project" value="TreeGrafter"/>
</dbReference>
<dbReference type="HOGENOM" id="CLU_002929_5_2_9"/>
<evidence type="ECO:0000259" key="14">
    <source>
        <dbReference type="PROSITE" id="PS50880"/>
    </source>
</evidence>
<dbReference type="InterPro" id="IPR000380">
    <property type="entry name" value="Topo_IA"/>
</dbReference>
<keyword evidence="5" id="KW-0460">Magnesium</keyword>
<dbReference type="PRINTS" id="PR00417">
    <property type="entry name" value="PRTPISMRASEI"/>
</dbReference>
<dbReference type="InterPro" id="IPR025589">
    <property type="entry name" value="Toprim_C_rpt"/>
</dbReference>
<evidence type="ECO:0000256" key="2">
    <source>
        <dbReference type="ARBA" id="ARBA00009446"/>
    </source>
</evidence>
<comment type="catalytic activity">
    <reaction evidence="1">
        <text>ATP-independent breakage of single-stranded DNA, followed by passage and rejoining.</text>
        <dbReference type="EC" id="5.6.2.1"/>
    </reaction>
</comment>
<dbReference type="GO" id="GO:0003677">
    <property type="term" value="F:DNA binding"/>
    <property type="evidence" value="ECO:0007669"/>
    <property type="project" value="UniProtKB-KW"/>
</dbReference>
<dbReference type="InterPro" id="IPR003602">
    <property type="entry name" value="Topo_IA_DNA-bd_dom"/>
</dbReference>
<keyword evidence="4" id="KW-0479">Metal-binding</keyword>
<feature type="domain" description="Toprim" evidence="14">
    <location>
        <begin position="3"/>
        <end position="141"/>
    </location>
</feature>
<dbReference type="RefSeq" id="WP_014827249.1">
    <property type="nucleotide sequence ID" value="NC_018068.1"/>
</dbReference>
<dbReference type="SMART" id="SM00493">
    <property type="entry name" value="TOPRIM"/>
    <property type="match status" value="1"/>
</dbReference>
<evidence type="ECO:0000256" key="9">
    <source>
        <dbReference type="ARBA" id="ARBA00030003"/>
    </source>
</evidence>
<dbReference type="GO" id="GO:0006281">
    <property type="term" value="P:DNA repair"/>
    <property type="evidence" value="ECO:0007669"/>
    <property type="project" value="TreeGrafter"/>
</dbReference>
<dbReference type="Pfam" id="PF13342">
    <property type="entry name" value="Toprim_Crpt"/>
    <property type="match status" value="1"/>
</dbReference>
<comment type="similarity">
    <text evidence="2">Belongs to the type IA topoisomerase family.</text>
</comment>
<dbReference type="InterPro" id="IPR013826">
    <property type="entry name" value="Topo_IA_cen_sub3"/>
</dbReference>
<evidence type="ECO:0000256" key="10">
    <source>
        <dbReference type="ARBA" id="ARBA00031985"/>
    </source>
</evidence>
<keyword evidence="6" id="KW-0799">Topoisomerase</keyword>
<dbReference type="OrthoDB" id="9803554at2"/>
<dbReference type="CDD" id="cd00186">
    <property type="entry name" value="TOP1Ac"/>
    <property type="match status" value="1"/>
</dbReference>
<dbReference type="EMBL" id="CP003639">
    <property type="protein sequence ID" value="AFM41246.1"/>
    <property type="molecule type" value="Genomic_DNA"/>
</dbReference>
<evidence type="ECO:0000256" key="6">
    <source>
        <dbReference type="ARBA" id="ARBA00023029"/>
    </source>
</evidence>
<dbReference type="Gene3D" id="1.10.460.10">
    <property type="entry name" value="Topoisomerase I, domain 2"/>
    <property type="match status" value="1"/>
</dbReference>
<dbReference type="InterPro" id="IPR006171">
    <property type="entry name" value="TOPRIM_dom"/>
</dbReference>
<dbReference type="PANTHER" id="PTHR11390">
    <property type="entry name" value="PROKARYOTIC DNA TOPOISOMERASE"/>
    <property type="match status" value="1"/>
</dbReference>
<dbReference type="InterPro" id="IPR023405">
    <property type="entry name" value="Topo_IA_core_domain"/>
</dbReference>
<evidence type="ECO:0000256" key="11">
    <source>
        <dbReference type="ARBA" id="ARBA00032235"/>
    </source>
</evidence>
<dbReference type="Proteomes" id="UP000002892">
    <property type="component" value="Chromosome"/>
</dbReference>
<feature type="compositionally biased region" description="Polar residues" evidence="13">
    <location>
        <begin position="654"/>
        <end position="670"/>
    </location>
</feature>
<keyword evidence="17" id="KW-1185">Reference proteome</keyword>
<dbReference type="InterPro" id="IPR013825">
    <property type="entry name" value="Topo_IA_cen_sub2"/>
</dbReference>
<dbReference type="InterPro" id="IPR003601">
    <property type="entry name" value="Topo_IA_2"/>
</dbReference>
<dbReference type="GO" id="GO:0043597">
    <property type="term" value="C:cytoplasmic replication fork"/>
    <property type="evidence" value="ECO:0007669"/>
    <property type="project" value="TreeGrafter"/>
</dbReference>
<dbReference type="PROSITE" id="PS52039">
    <property type="entry name" value="TOPO_IA_2"/>
    <property type="match status" value="1"/>
</dbReference>
<keyword evidence="8 16" id="KW-0413">Isomerase</keyword>
<evidence type="ECO:0000256" key="3">
    <source>
        <dbReference type="ARBA" id="ARBA00012891"/>
    </source>
</evidence>
<dbReference type="Gene3D" id="2.70.20.10">
    <property type="entry name" value="Topoisomerase I, domain 3"/>
    <property type="match status" value="1"/>
</dbReference>
<dbReference type="InterPro" id="IPR034144">
    <property type="entry name" value="TOPRIM_TopoIII"/>
</dbReference>
<evidence type="ECO:0000256" key="7">
    <source>
        <dbReference type="ARBA" id="ARBA00023125"/>
    </source>
</evidence>
<feature type="domain" description="Topo IA-type catalytic" evidence="15">
    <location>
        <begin position="158"/>
        <end position="607"/>
    </location>
</feature>
<evidence type="ECO:0000313" key="16">
    <source>
        <dbReference type="EMBL" id="AFM41246.1"/>
    </source>
</evidence>
<dbReference type="InterPro" id="IPR005738">
    <property type="entry name" value="TopoIII"/>
</dbReference>
<dbReference type="SMART" id="SM00437">
    <property type="entry name" value="TOP1Ac"/>
    <property type="match status" value="1"/>
</dbReference>
<proteinExistence type="inferred from homology"/>
<dbReference type="SMART" id="SM00436">
    <property type="entry name" value="TOP1Bc"/>
    <property type="match status" value="1"/>
</dbReference>
<protein>
    <recommendedName>
        <fullName evidence="3">DNA topoisomerase</fullName>
        <ecNumber evidence="3">5.6.2.1</ecNumber>
    </recommendedName>
    <alternativeName>
        <fullName evidence="12">Omega-protein</fullName>
    </alternativeName>
    <alternativeName>
        <fullName evidence="11">Relaxing enzyme</fullName>
    </alternativeName>
    <alternativeName>
        <fullName evidence="9">Swivelase</fullName>
    </alternativeName>
    <alternativeName>
        <fullName evidence="10">Untwisting enzyme</fullName>
    </alternativeName>
</protein>
<evidence type="ECO:0000256" key="12">
    <source>
        <dbReference type="ARBA" id="ARBA00032877"/>
    </source>
</evidence>
<dbReference type="Pfam" id="PF01751">
    <property type="entry name" value="Toprim"/>
    <property type="match status" value="1"/>
</dbReference>
<evidence type="ECO:0000256" key="8">
    <source>
        <dbReference type="ARBA" id="ARBA00023235"/>
    </source>
</evidence>
<dbReference type="NCBIfam" id="TIGR01056">
    <property type="entry name" value="topB"/>
    <property type="match status" value="1"/>
</dbReference>
<dbReference type="AlphaFoldDB" id="I4D622"/>
<evidence type="ECO:0000313" key="17">
    <source>
        <dbReference type="Proteomes" id="UP000002892"/>
    </source>
</evidence>
<organism evidence="16 17">
    <name type="scientific">Desulfosporosinus acidiphilus (strain DSM 22704 / JCM 16185 / SJ4)</name>
    <dbReference type="NCBI Taxonomy" id="646529"/>
    <lineage>
        <taxon>Bacteria</taxon>
        <taxon>Bacillati</taxon>
        <taxon>Bacillota</taxon>
        <taxon>Clostridia</taxon>
        <taxon>Eubacteriales</taxon>
        <taxon>Desulfitobacteriaceae</taxon>
        <taxon>Desulfosporosinus</taxon>
    </lineage>
</organism>
<dbReference type="STRING" id="646529.Desaci_2291"/>
<dbReference type="Gene3D" id="1.10.290.10">
    <property type="entry name" value="Topoisomerase I, domain 4"/>
    <property type="match status" value="1"/>
</dbReference>
<feature type="region of interest" description="Disordered" evidence="13">
    <location>
        <begin position="645"/>
        <end position="670"/>
    </location>
</feature>
<dbReference type="PANTHER" id="PTHR11390:SF21">
    <property type="entry name" value="DNA TOPOISOMERASE 3-ALPHA"/>
    <property type="match status" value="1"/>
</dbReference>
<evidence type="ECO:0000256" key="4">
    <source>
        <dbReference type="ARBA" id="ARBA00022723"/>
    </source>
</evidence>
<reference evidence="16 17" key="1">
    <citation type="journal article" date="2012" name="J. Bacteriol.">
        <title>Complete genome sequences of Desulfosporosinus orientis DSM765T, Desulfosporosinus youngiae DSM17734T, Desulfosporosinus meridiei DSM13257T, and Desulfosporosinus acidiphilus DSM22704T.</title>
        <authorList>
            <person name="Pester M."/>
            <person name="Brambilla E."/>
            <person name="Alazard D."/>
            <person name="Rattei T."/>
            <person name="Weinmaier T."/>
            <person name="Han J."/>
            <person name="Lucas S."/>
            <person name="Lapidus A."/>
            <person name="Cheng J.F."/>
            <person name="Goodwin L."/>
            <person name="Pitluck S."/>
            <person name="Peters L."/>
            <person name="Ovchinnikova G."/>
            <person name="Teshima H."/>
            <person name="Detter J.C."/>
            <person name="Han C.S."/>
            <person name="Tapia R."/>
            <person name="Land M.L."/>
            <person name="Hauser L."/>
            <person name="Kyrpides N.C."/>
            <person name="Ivanova N.N."/>
            <person name="Pagani I."/>
            <person name="Huntmann M."/>
            <person name="Wei C.L."/>
            <person name="Davenport K.W."/>
            <person name="Daligault H."/>
            <person name="Chain P.S."/>
            <person name="Chen A."/>
            <person name="Mavromatis K."/>
            <person name="Markowitz V."/>
            <person name="Szeto E."/>
            <person name="Mikhailova N."/>
            <person name="Pati A."/>
            <person name="Wagner M."/>
            <person name="Woyke T."/>
            <person name="Ollivier B."/>
            <person name="Klenk H.P."/>
            <person name="Spring S."/>
            <person name="Loy A."/>
        </authorList>
    </citation>
    <scope>NUCLEOTIDE SEQUENCE [LARGE SCALE GENOMIC DNA]</scope>
    <source>
        <strain evidence="17">DSM 22704 / JCM 16185 / SJ4</strain>
    </source>
</reference>
<dbReference type="PROSITE" id="PS50880">
    <property type="entry name" value="TOPRIM"/>
    <property type="match status" value="1"/>
</dbReference>
<evidence type="ECO:0000259" key="15">
    <source>
        <dbReference type="PROSITE" id="PS52039"/>
    </source>
</evidence>
<dbReference type="EC" id="5.6.2.1" evidence="3"/>
<dbReference type="GO" id="GO:0046872">
    <property type="term" value="F:metal ion binding"/>
    <property type="evidence" value="ECO:0007669"/>
    <property type="project" value="UniProtKB-KW"/>
</dbReference>